<evidence type="ECO:0000313" key="2">
    <source>
        <dbReference type="EMBL" id="CAI9963562.1"/>
    </source>
</evidence>
<comment type="caution">
    <text evidence="2">The sequence shown here is derived from an EMBL/GenBank/DDBJ whole genome shotgun (WGS) entry which is preliminary data.</text>
</comment>
<evidence type="ECO:0000313" key="4">
    <source>
        <dbReference type="Proteomes" id="UP001642409"/>
    </source>
</evidence>
<reference evidence="2" key="1">
    <citation type="submission" date="2023-06" db="EMBL/GenBank/DDBJ databases">
        <authorList>
            <person name="Kurt Z."/>
        </authorList>
    </citation>
    <scope>NUCLEOTIDE SEQUENCE</scope>
</reference>
<dbReference type="EMBL" id="CATOUU010000969">
    <property type="protein sequence ID" value="CAI9963562.1"/>
    <property type="molecule type" value="Genomic_DNA"/>
</dbReference>
<evidence type="ECO:0000313" key="3">
    <source>
        <dbReference type="EMBL" id="CAL6020277.1"/>
    </source>
</evidence>
<proteinExistence type="predicted"/>
<sequence>MLQKEINIFLLLLELWVFFSDNQNSYIPVYRLFWYIEQKQLLNNQSQVFIPSQNIPEHFQMIVTRLSYIKKFEQQRSVRLELEQFMMLNINRLNFDRQQIQIVE</sequence>
<reference evidence="3 4" key="2">
    <citation type="submission" date="2024-07" db="EMBL/GenBank/DDBJ databases">
        <authorList>
            <person name="Akdeniz Z."/>
        </authorList>
    </citation>
    <scope>NUCLEOTIDE SEQUENCE [LARGE SCALE GENOMIC DNA]</scope>
</reference>
<evidence type="ECO:0000256" key="1">
    <source>
        <dbReference type="SAM" id="SignalP"/>
    </source>
</evidence>
<gene>
    <name evidence="3" type="ORF">HINF_LOCUS27351</name>
    <name evidence="2" type="ORF">HINF_LOCUS51207</name>
</gene>
<accession>A0AA86QUS8</accession>
<keyword evidence="4" id="KW-1185">Reference proteome</keyword>
<protein>
    <submittedName>
        <fullName evidence="3">Hypothetical_protein</fullName>
    </submittedName>
</protein>
<organism evidence="2">
    <name type="scientific">Hexamita inflata</name>
    <dbReference type="NCBI Taxonomy" id="28002"/>
    <lineage>
        <taxon>Eukaryota</taxon>
        <taxon>Metamonada</taxon>
        <taxon>Diplomonadida</taxon>
        <taxon>Hexamitidae</taxon>
        <taxon>Hexamitinae</taxon>
        <taxon>Hexamita</taxon>
    </lineage>
</organism>
<dbReference type="EMBL" id="CAXDID020000085">
    <property type="protein sequence ID" value="CAL6020277.1"/>
    <property type="molecule type" value="Genomic_DNA"/>
</dbReference>
<feature type="chain" id="PRO_5041719575" evidence="1">
    <location>
        <begin position="23"/>
        <end position="104"/>
    </location>
</feature>
<dbReference type="Proteomes" id="UP001642409">
    <property type="component" value="Unassembled WGS sequence"/>
</dbReference>
<keyword evidence="1" id="KW-0732">Signal</keyword>
<dbReference type="AlphaFoldDB" id="A0AA86QUS8"/>
<name>A0AA86QUS8_9EUKA</name>
<feature type="signal peptide" evidence="1">
    <location>
        <begin position="1"/>
        <end position="22"/>
    </location>
</feature>